<name>A0ABW4JQB4_9BACL</name>
<dbReference type="Pfam" id="PF14169">
    <property type="entry name" value="YdjO"/>
    <property type="match status" value="1"/>
</dbReference>
<evidence type="ECO:0000313" key="1">
    <source>
        <dbReference type="EMBL" id="MFD1677047.1"/>
    </source>
</evidence>
<reference evidence="2" key="1">
    <citation type="journal article" date="2019" name="Int. J. Syst. Evol. Microbiol.">
        <title>The Global Catalogue of Microorganisms (GCM) 10K type strain sequencing project: providing services to taxonomists for standard genome sequencing and annotation.</title>
        <authorList>
            <consortium name="The Broad Institute Genomics Platform"/>
            <consortium name="The Broad Institute Genome Sequencing Center for Infectious Disease"/>
            <person name="Wu L."/>
            <person name="Ma J."/>
        </authorList>
    </citation>
    <scope>NUCLEOTIDE SEQUENCE [LARGE SCALE GENOMIC DNA]</scope>
    <source>
        <strain evidence="2">CGMCC 1.12286</strain>
    </source>
</reference>
<keyword evidence="2" id="KW-1185">Reference proteome</keyword>
<dbReference type="Proteomes" id="UP001597079">
    <property type="component" value="Unassembled WGS sequence"/>
</dbReference>
<comment type="caution">
    <text evidence="1">The sequence shown here is derived from an EMBL/GenBank/DDBJ whole genome shotgun (WGS) entry which is preliminary data.</text>
</comment>
<proteinExistence type="predicted"/>
<gene>
    <name evidence="1" type="ORF">ACFSB2_20440</name>
</gene>
<dbReference type="RefSeq" id="WP_377944957.1">
    <property type="nucleotide sequence ID" value="NZ_JBHUCX010000083.1"/>
</dbReference>
<dbReference type="EMBL" id="JBHUCX010000083">
    <property type="protein sequence ID" value="MFD1677047.1"/>
    <property type="molecule type" value="Genomic_DNA"/>
</dbReference>
<evidence type="ECO:0000313" key="2">
    <source>
        <dbReference type="Proteomes" id="UP001597079"/>
    </source>
</evidence>
<organism evidence="1 2">
    <name type="scientific">Alicyclobacillus fodiniaquatilis</name>
    <dbReference type="NCBI Taxonomy" id="1661150"/>
    <lineage>
        <taxon>Bacteria</taxon>
        <taxon>Bacillati</taxon>
        <taxon>Bacillota</taxon>
        <taxon>Bacilli</taxon>
        <taxon>Bacillales</taxon>
        <taxon>Alicyclobacillaceae</taxon>
        <taxon>Alicyclobacillus</taxon>
    </lineage>
</organism>
<accession>A0ABW4JQB4</accession>
<sequence length="63" mass="7413">MFGKKNEEVLPDVKTDIWSCTNEDCNVWMRLGFSFDEQPKCPVCHAPMERDVKDLPEINLERK</sequence>
<protein>
    <submittedName>
        <fullName evidence="1">Cold-shock protein</fullName>
    </submittedName>
</protein>
<dbReference type="InterPro" id="IPR025916">
    <property type="entry name" value="YdjO"/>
</dbReference>